<comment type="caution">
    <text evidence="1">The sequence shown here is derived from an EMBL/GenBank/DDBJ whole genome shotgun (WGS) entry which is preliminary data.</text>
</comment>
<dbReference type="EMBL" id="LVWI01000106">
    <property type="protein sequence ID" value="OKP77290.1"/>
    <property type="molecule type" value="Genomic_DNA"/>
</dbReference>
<organism evidence="1 2">
    <name type="scientific">Paenibacillus helianthi</name>
    <dbReference type="NCBI Taxonomy" id="1349432"/>
    <lineage>
        <taxon>Bacteria</taxon>
        <taxon>Bacillati</taxon>
        <taxon>Bacillota</taxon>
        <taxon>Bacilli</taxon>
        <taxon>Bacillales</taxon>
        <taxon>Paenibacillaceae</taxon>
        <taxon>Paenibacillus</taxon>
    </lineage>
</organism>
<proteinExistence type="predicted"/>
<name>A0ABX3EHY6_9BACL</name>
<reference evidence="1 2" key="1">
    <citation type="submission" date="2016-03" db="EMBL/GenBank/DDBJ databases">
        <authorList>
            <person name="Sant'Anna F.H."/>
            <person name="Ambrosini A."/>
            <person name="Souza R."/>
            <person name="Bach E."/>
            <person name="Fernandes G."/>
            <person name="Balsanelli E."/>
            <person name="Baura V.A."/>
            <person name="Souza E.M."/>
            <person name="Passaglia L."/>
        </authorList>
    </citation>
    <scope>NUCLEOTIDE SEQUENCE [LARGE SCALE GENOMIC DNA]</scope>
    <source>
        <strain evidence="1 2">P26E</strain>
    </source>
</reference>
<evidence type="ECO:0000313" key="2">
    <source>
        <dbReference type="Proteomes" id="UP000186058"/>
    </source>
</evidence>
<dbReference type="Proteomes" id="UP000186058">
    <property type="component" value="Unassembled WGS sequence"/>
</dbReference>
<protein>
    <submittedName>
        <fullName evidence="1">Uncharacterized protein</fullName>
    </submittedName>
</protein>
<sequence length="59" mass="6710">MPFRVVPEYGLEVLEAQPRSDSARNSFRLEKERSILFAADKQGQRTSVYRAGETAVTIH</sequence>
<evidence type="ECO:0000313" key="1">
    <source>
        <dbReference type="EMBL" id="OKP77290.1"/>
    </source>
</evidence>
<keyword evidence="2" id="KW-1185">Reference proteome</keyword>
<accession>A0ABX3EHY6</accession>
<gene>
    <name evidence="1" type="ORF">A3844_30045</name>
</gene>